<feature type="binding site" evidence="6">
    <location>
        <position position="322"/>
    </location>
    <ligand>
        <name>L-glutamate</name>
        <dbReference type="ChEBI" id="CHEBI:29985"/>
    </ligand>
</feature>
<dbReference type="FunFam" id="3.10.20.70:FF:000001">
    <property type="entry name" value="Glutamine synthetase"/>
    <property type="match status" value="1"/>
</dbReference>
<dbReference type="InterPro" id="IPR008147">
    <property type="entry name" value="Gln_synt_N"/>
</dbReference>
<dbReference type="FunFam" id="3.30.590.10:FF:000001">
    <property type="entry name" value="Glutamine synthetase"/>
    <property type="match status" value="1"/>
</dbReference>
<feature type="binding site" evidence="8">
    <location>
        <position position="221"/>
    </location>
    <ligand>
        <name>Mg(2+)</name>
        <dbReference type="ChEBI" id="CHEBI:18420"/>
        <label>1</label>
    </ligand>
</feature>
<organism evidence="16">
    <name type="scientific">Arsenophonus nasoniae</name>
    <name type="common">son-killer infecting Nasonia vitripennis</name>
    <dbReference type="NCBI Taxonomy" id="638"/>
    <lineage>
        <taxon>Bacteria</taxon>
        <taxon>Pseudomonadati</taxon>
        <taxon>Pseudomonadota</taxon>
        <taxon>Gammaproteobacteria</taxon>
        <taxon>Enterobacterales</taxon>
        <taxon>Morganellaceae</taxon>
        <taxon>Arsenophonus</taxon>
    </lineage>
</organism>
<comment type="catalytic activity">
    <reaction evidence="5 13">
        <text>L-glutamate + NH4(+) + ATP = L-glutamine + ADP + phosphate + H(+)</text>
        <dbReference type="Rhea" id="RHEA:16169"/>
        <dbReference type="ChEBI" id="CHEBI:15378"/>
        <dbReference type="ChEBI" id="CHEBI:28938"/>
        <dbReference type="ChEBI" id="CHEBI:29985"/>
        <dbReference type="ChEBI" id="CHEBI:30616"/>
        <dbReference type="ChEBI" id="CHEBI:43474"/>
        <dbReference type="ChEBI" id="CHEBI:58359"/>
        <dbReference type="ChEBI" id="CHEBI:456216"/>
        <dbReference type="EC" id="6.3.1.2"/>
    </reaction>
</comment>
<evidence type="ECO:0000256" key="3">
    <source>
        <dbReference type="ARBA" id="ARBA00012937"/>
    </source>
</evidence>
<reference evidence="16" key="1">
    <citation type="journal article" date="2010" name="Insect Mol. Biol.">
        <title>The draft genome sequence of Arsenophonus nasoniae, son-killer bacterium of Nasonia vitripennis, reveals genes associated with virulence and symbiosis.</title>
        <authorList>
            <person name="Wilkes T."/>
            <person name="Darby A.C."/>
            <person name="Choi J."/>
            <person name="Colborne J.K."/>
            <person name="Werren J.H."/>
            <person name="Hurst G.D.D."/>
        </authorList>
    </citation>
    <scope>NUCLEOTIDE SEQUENCE</scope>
</reference>
<evidence type="ECO:0000256" key="11">
    <source>
        <dbReference type="RuleBase" id="RU000384"/>
    </source>
</evidence>
<dbReference type="GO" id="GO:0005524">
    <property type="term" value="F:ATP binding"/>
    <property type="evidence" value="ECO:0007669"/>
    <property type="project" value="UniProtKB-KW"/>
</dbReference>
<comment type="cofactor">
    <cofactor evidence="8">
        <name>Mg(2+)</name>
        <dbReference type="ChEBI" id="CHEBI:18420"/>
    </cofactor>
    <text evidence="8">Binds 2 Mg(2+) ions per subunit.</text>
</comment>
<dbReference type="Pfam" id="PF00120">
    <property type="entry name" value="Gln-synt_C"/>
    <property type="match status" value="1"/>
</dbReference>
<evidence type="ECO:0000313" key="18">
    <source>
        <dbReference type="EMBL" id="WGM05231.1"/>
    </source>
</evidence>
<feature type="binding site" evidence="8">
    <location>
        <position position="270"/>
    </location>
    <ligand>
        <name>Mg(2+)</name>
        <dbReference type="ChEBI" id="CHEBI:18420"/>
        <label>1</label>
    </ligand>
</feature>
<keyword evidence="13 17" id="KW-0436">Ligase</keyword>
<dbReference type="InterPro" id="IPR036651">
    <property type="entry name" value="Gln_synt_N_sf"/>
</dbReference>
<keyword evidence="7 13" id="KW-0067">ATP-binding</keyword>
<dbReference type="PROSITE" id="PS51987">
    <property type="entry name" value="GS_CATALYTIC"/>
    <property type="match status" value="1"/>
</dbReference>
<reference evidence="17 19" key="2">
    <citation type="submission" date="2019-03" db="EMBL/GenBank/DDBJ databases">
        <title>Long-read sequencing reveals hyperdense prophage content in a complex bacterial symbiont genome.</title>
        <authorList>
            <person name="Frost C.L."/>
            <person name="Siozios S."/>
            <person name="Nadal-Jimenez P."/>
            <person name="Brockhurst M.A."/>
            <person name="King K.C."/>
            <person name="Darby A.C."/>
            <person name="Hurst G.D.D."/>
        </authorList>
    </citation>
    <scope>NUCLEOTIDE SEQUENCE [LARGE SCALE GENOMIC DNA]</scope>
    <source>
        <strain evidence="17 19">FIN</strain>
    </source>
</reference>
<dbReference type="SUPFAM" id="SSF55931">
    <property type="entry name" value="Glutamine synthetase/guanido kinase"/>
    <property type="match status" value="1"/>
</dbReference>
<dbReference type="GO" id="GO:0016020">
    <property type="term" value="C:membrane"/>
    <property type="evidence" value="ECO:0007669"/>
    <property type="project" value="TreeGrafter"/>
</dbReference>
<evidence type="ECO:0000256" key="4">
    <source>
        <dbReference type="ARBA" id="ARBA00021364"/>
    </source>
</evidence>
<feature type="binding site" evidence="6">
    <location>
        <begin position="265"/>
        <end position="266"/>
    </location>
    <ligand>
        <name>L-glutamate</name>
        <dbReference type="ChEBI" id="CHEBI:29985"/>
    </ligand>
</feature>
<dbReference type="EMBL" id="CP123523">
    <property type="protein sequence ID" value="WGM05231.1"/>
    <property type="molecule type" value="Genomic_DNA"/>
</dbReference>
<dbReference type="GO" id="GO:0005737">
    <property type="term" value="C:cytoplasm"/>
    <property type="evidence" value="ECO:0007669"/>
    <property type="project" value="UniProtKB-SubCell"/>
</dbReference>
<gene>
    <name evidence="16" type="primary">glnA</name>
    <name evidence="16" type="ORF">ARN_34430</name>
    <name evidence="17" type="ORF">ArsFIN_35970</name>
    <name evidence="18" type="ORF">QE258_17105</name>
</gene>
<dbReference type="SMART" id="SM01230">
    <property type="entry name" value="Gln-synt_C"/>
    <property type="match status" value="1"/>
</dbReference>
<dbReference type="PROSITE" id="PS51986">
    <property type="entry name" value="GS_BETA_GRASP"/>
    <property type="match status" value="1"/>
</dbReference>
<keyword evidence="20" id="KW-1185">Reference proteome</keyword>
<dbReference type="KEGG" id="ans:ArsFIN_35970"/>
<dbReference type="EMBL" id="CP038613">
    <property type="protein sequence ID" value="QBY45005.1"/>
    <property type="molecule type" value="Genomic_DNA"/>
</dbReference>
<dbReference type="GO" id="GO:0019740">
    <property type="term" value="P:nitrogen utilization"/>
    <property type="evidence" value="ECO:0007669"/>
    <property type="project" value="TreeGrafter"/>
</dbReference>
<feature type="binding site" evidence="7">
    <location>
        <position position="208"/>
    </location>
    <ligand>
        <name>ATP</name>
        <dbReference type="ChEBI" id="CHEBI:30616"/>
    </ligand>
</feature>
<feature type="domain" description="GS catalytic" evidence="15">
    <location>
        <begin position="105"/>
        <end position="469"/>
    </location>
</feature>
<keyword evidence="7 13" id="KW-0547">Nucleotide-binding</keyword>
<dbReference type="InterPro" id="IPR008146">
    <property type="entry name" value="Gln_synth_cat_dom"/>
</dbReference>
<dbReference type="Gene3D" id="3.30.590.10">
    <property type="entry name" value="Glutamine synthetase/guanido kinase, catalytic domain"/>
    <property type="match status" value="1"/>
</dbReference>
<dbReference type="InterPro" id="IPR001637">
    <property type="entry name" value="Gln_synth_I_adenylation_site"/>
</dbReference>
<feature type="binding site" evidence="7">
    <location>
        <position position="340"/>
    </location>
    <ligand>
        <name>ATP</name>
        <dbReference type="ChEBI" id="CHEBI:30616"/>
    </ligand>
</feature>
<protein>
    <recommendedName>
        <fullName evidence="4 13">Glutamine synthetase</fullName>
        <ecNumber evidence="3 13">6.3.1.2</ecNumber>
    </recommendedName>
</protein>
<evidence type="ECO:0000256" key="13">
    <source>
        <dbReference type="RuleBase" id="RU004356"/>
    </source>
</evidence>
<evidence type="ECO:0000256" key="6">
    <source>
        <dbReference type="PIRSR" id="PIRSR604809-1"/>
    </source>
</evidence>
<evidence type="ECO:0000256" key="12">
    <source>
        <dbReference type="RuleBase" id="RU000387"/>
    </source>
</evidence>
<evidence type="ECO:0000256" key="9">
    <source>
        <dbReference type="PIRSR" id="PIRSR604809-50"/>
    </source>
</evidence>
<dbReference type="GO" id="GO:0006542">
    <property type="term" value="P:glutamine biosynthetic process"/>
    <property type="evidence" value="ECO:0007669"/>
    <property type="project" value="InterPro"/>
</dbReference>
<dbReference type="Proteomes" id="UP000295134">
    <property type="component" value="Chromosome"/>
</dbReference>
<dbReference type="GO" id="GO:0046872">
    <property type="term" value="F:metal ion binding"/>
    <property type="evidence" value="ECO:0007669"/>
    <property type="project" value="UniProtKB-KW"/>
</dbReference>
<dbReference type="InterPro" id="IPR027303">
    <property type="entry name" value="Gln_synth_gly_rich_site"/>
</dbReference>
<dbReference type="Proteomes" id="UP001177592">
    <property type="component" value="Chromosome"/>
</dbReference>
<evidence type="ECO:0000256" key="5">
    <source>
        <dbReference type="ARBA" id="ARBA00049436"/>
    </source>
</evidence>
<evidence type="ECO:0000313" key="16">
    <source>
        <dbReference type="EMBL" id="CBA76260.1"/>
    </source>
</evidence>
<evidence type="ECO:0000256" key="7">
    <source>
        <dbReference type="PIRSR" id="PIRSR604809-2"/>
    </source>
</evidence>
<dbReference type="PROSITE" id="PS00181">
    <property type="entry name" value="GLNA_ATP"/>
    <property type="match status" value="1"/>
</dbReference>
<feature type="binding site" evidence="8">
    <location>
        <position position="130"/>
    </location>
    <ligand>
        <name>Mg(2+)</name>
        <dbReference type="ChEBI" id="CHEBI:18420"/>
        <label>1</label>
    </ligand>
</feature>
<evidence type="ECO:0000256" key="2">
    <source>
        <dbReference type="ARBA" id="ARBA00009897"/>
    </source>
</evidence>
<evidence type="ECO:0000259" key="15">
    <source>
        <dbReference type="PROSITE" id="PS51987"/>
    </source>
</evidence>
<comment type="similarity">
    <text evidence="2 10 11">Belongs to the glutamine synthetase family.</text>
</comment>
<feature type="binding site" evidence="6">
    <location>
        <position position="340"/>
    </location>
    <ligand>
        <name>L-glutamate</name>
        <dbReference type="ChEBI" id="CHEBI:29985"/>
    </ligand>
</feature>
<dbReference type="NCBIfam" id="NF007006">
    <property type="entry name" value="PRK09469.1"/>
    <property type="match status" value="1"/>
</dbReference>
<dbReference type="GO" id="GO:0004356">
    <property type="term" value="F:glutamine synthetase activity"/>
    <property type="evidence" value="ECO:0007669"/>
    <property type="project" value="UniProtKB-EC"/>
</dbReference>
<name>D2U434_9GAMM</name>
<evidence type="ECO:0000313" key="17">
    <source>
        <dbReference type="EMBL" id="QBY45005.1"/>
    </source>
</evidence>
<feature type="binding site" evidence="6">
    <location>
        <position position="328"/>
    </location>
    <ligand>
        <name>L-glutamate</name>
        <dbReference type="ChEBI" id="CHEBI:29985"/>
    </ligand>
</feature>
<feature type="domain" description="GS beta-grasp" evidence="14">
    <location>
        <begin position="13"/>
        <end position="100"/>
    </location>
</feature>
<feature type="binding site" evidence="6">
    <location>
        <position position="360"/>
    </location>
    <ligand>
        <name>L-glutamate</name>
        <dbReference type="ChEBI" id="CHEBI:29985"/>
    </ligand>
</feature>
<evidence type="ECO:0000256" key="8">
    <source>
        <dbReference type="PIRSR" id="PIRSR604809-3"/>
    </source>
</evidence>
<keyword evidence="8" id="KW-0460">Magnesium</keyword>
<dbReference type="InterPro" id="IPR014746">
    <property type="entry name" value="Gln_synth/guanido_kin_cat_dom"/>
</dbReference>
<dbReference type="PROSITE" id="PS00180">
    <property type="entry name" value="GLNA_1"/>
    <property type="match status" value="1"/>
</dbReference>
<dbReference type="InterPro" id="IPR027302">
    <property type="entry name" value="Gln_synth_N_conserv_site"/>
</dbReference>
<evidence type="ECO:0000256" key="10">
    <source>
        <dbReference type="PROSITE-ProRule" id="PRU01330"/>
    </source>
</evidence>
<dbReference type="PANTHER" id="PTHR43407:SF2">
    <property type="entry name" value="GLUTAMINE SYNTHETASE"/>
    <property type="match status" value="1"/>
</dbReference>
<sequence>MSVEHVLSMIKEHHVKYIDLRFTDTRGKEQHITIPAHQINEDFFEEGKMFDGSSIAGWKGINESDMMLMPDPETAVLDPFFSDSTLIIRCDILEPHTHQGYQRDPRSISKRAENFLRSSGIADTVLFGPEPEFFVFDDIRFGNNISGAYYHIDDIEAAWNSGAHYEDGNKGHRPSVKGGYFPVPPVDSSQNMRSAMCSTMEKMGLIVEAHHHEVATAGQNEVATRFNTMTKKADETQIYKYVVHNIAHAFGKTATFMPKPLVGDNGSGMHCHMSLEKNGTNLFAGNKYGGLSETALYYIDGIIKHARALNAFTNPTTNSYKRLVPGFEAPVMLAYSARNRSASIRIPMVANPRASRIEVRFPDPAANPYLAFAAQLMAGLDGIMNKIHPGEAMDKNLYDLPAEEAQEIPTVASSLEEALHALDIDREFLKRGEVFTDETIDAYINLLKNDVQRIQMAPHPLEFEMYYSV</sequence>
<dbReference type="SUPFAM" id="SSF54368">
    <property type="entry name" value="Glutamine synthetase, N-terminal domain"/>
    <property type="match status" value="1"/>
</dbReference>
<dbReference type="Gene3D" id="3.10.20.70">
    <property type="entry name" value="Glutamine synthetase, N-terminal domain"/>
    <property type="match status" value="1"/>
</dbReference>
<feature type="binding site" evidence="7">
    <location>
        <begin position="272"/>
        <end position="274"/>
    </location>
    <ligand>
        <name>ATP</name>
        <dbReference type="ChEBI" id="CHEBI:30616"/>
    </ligand>
</feature>
<evidence type="ECO:0000259" key="14">
    <source>
        <dbReference type="PROSITE" id="PS51986"/>
    </source>
</evidence>
<evidence type="ECO:0000313" key="20">
    <source>
        <dbReference type="Proteomes" id="UP001177592"/>
    </source>
</evidence>
<evidence type="ECO:0000256" key="1">
    <source>
        <dbReference type="ARBA" id="ARBA00003117"/>
    </source>
</evidence>
<feature type="binding site" evidence="8">
    <location>
        <position position="358"/>
    </location>
    <ligand>
        <name>Mg(2+)</name>
        <dbReference type="ChEBI" id="CHEBI:18420"/>
        <label>1</label>
    </ligand>
</feature>
<dbReference type="GeneID" id="96878513"/>
<dbReference type="PANTHER" id="PTHR43407">
    <property type="entry name" value="GLUTAMINE SYNTHETASE"/>
    <property type="match status" value="1"/>
</dbReference>
<dbReference type="PROSITE" id="PS00182">
    <property type="entry name" value="GLNA_ADENYLATION"/>
    <property type="match status" value="1"/>
</dbReference>
<keyword evidence="8" id="KW-0479">Metal-binding</keyword>
<proteinExistence type="inferred from homology"/>
<dbReference type="Pfam" id="PF03951">
    <property type="entry name" value="Gln-synt_N"/>
    <property type="match status" value="1"/>
</dbReference>
<dbReference type="InterPro" id="IPR004809">
    <property type="entry name" value="Gln_synth_I"/>
</dbReference>
<comment type="subcellular location">
    <subcellularLocation>
        <location evidence="12">Cytoplasm</location>
    </subcellularLocation>
</comment>
<dbReference type="AlphaFoldDB" id="D2U434"/>
<feature type="binding site" evidence="8">
    <location>
        <position position="213"/>
    </location>
    <ligand>
        <name>Mg(2+)</name>
        <dbReference type="ChEBI" id="CHEBI:18420"/>
        <label>1</label>
    </ligand>
</feature>
<dbReference type="EC" id="6.3.1.2" evidence="3 13"/>
<keyword evidence="9" id="KW-0597">Phosphoprotein</keyword>
<feature type="binding site" evidence="8">
    <location>
        <position position="132"/>
    </location>
    <ligand>
        <name>Mg(2+)</name>
        <dbReference type="ChEBI" id="CHEBI:18420"/>
        <label>1</label>
    </ligand>
</feature>
<evidence type="ECO:0000313" key="19">
    <source>
        <dbReference type="Proteomes" id="UP000295134"/>
    </source>
</evidence>
<dbReference type="RefSeq" id="WP_026823343.1">
    <property type="nucleotide sequence ID" value="NZ_CP038613.1"/>
</dbReference>
<accession>D2U434</accession>
<feature type="modified residue" description="O-AMP-tyrosine" evidence="9">
    <location>
        <position position="398"/>
    </location>
</feature>
<dbReference type="EMBL" id="FN545265">
    <property type="protein sequence ID" value="CBA76260.1"/>
    <property type="molecule type" value="Genomic_DNA"/>
</dbReference>
<comment type="subunit">
    <text evidence="12">Oligomer of 12 subunits arranged in the form of two hexagons.</text>
</comment>
<keyword evidence="12" id="KW-0963">Cytoplasm</keyword>
<reference evidence="18" key="3">
    <citation type="submission" date="2023-04" db="EMBL/GenBank/DDBJ databases">
        <title>Genome dynamics across the evolutionary transition to endosymbiosis.</title>
        <authorList>
            <person name="Siozios S."/>
            <person name="Nadal-Jimenez P."/>
            <person name="Azagi T."/>
            <person name="Sprong H."/>
            <person name="Frost C.L."/>
            <person name="Parratt S.R."/>
            <person name="Taylor G."/>
            <person name="Brettell L."/>
            <person name="Lew K.C."/>
            <person name="Croft L."/>
            <person name="King K.C."/>
            <person name="Brockhurst M.A."/>
            <person name="Hypsa V."/>
            <person name="Novakova E."/>
            <person name="Darby A.C."/>
            <person name="Hurst G.D.D."/>
        </authorList>
    </citation>
    <scope>NUCLEOTIDE SEQUENCE</scope>
    <source>
        <strain evidence="18">ANv_CAN</strain>
    </source>
</reference>
<comment type="function">
    <text evidence="1">Catalyzes the ATP-dependent biosynthesis of glutamine from glutamate and ammonia.</text>
</comment>
<dbReference type="NCBIfam" id="TIGR00653">
    <property type="entry name" value="GlnA"/>
    <property type="match status" value="1"/>
</dbReference>